<evidence type="ECO:0000259" key="2">
    <source>
        <dbReference type="PROSITE" id="PS51762"/>
    </source>
</evidence>
<dbReference type="GO" id="GO:0005975">
    <property type="term" value="P:carbohydrate metabolic process"/>
    <property type="evidence" value="ECO:0007669"/>
    <property type="project" value="InterPro"/>
</dbReference>
<dbReference type="EMBL" id="KV918982">
    <property type="protein sequence ID" value="OSX73714.1"/>
    <property type="molecule type" value="Genomic_DNA"/>
</dbReference>
<proteinExistence type="inferred from homology"/>
<dbReference type="SUPFAM" id="SSF49899">
    <property type="entry name" value="Concanavalin A-like lectins/glucanases"/>
    <property type="match status" value="1"/>
</dbReference>
<dbReference type="InterPro" id="IPR050546">
    <property type="entry name" value="Glycosyl_Hydrlase_16"/>
</dbReference>
<dbReference type="Proteomes" id="UP000218209">
    <property type="component" value="Unassembled WGS sequence"/>
</dbReference>
<dbReference type="GO" id="GO:0004553">
    <property type="term" value="F:hydrolase activity, hydrolyzing O-glycosyl compounds"/>
    <property type="evidence" value="ECO:0007669"/>
    <property type="project" value="InterPro"/>
</dbReference>
<comment type="similarity">
    <text evidence="1">Belongs to the glycosyl hydrolase 16 family.</text>
</comment>
<dbReference type="PANTHER" id="PTHR10963:SF55">
    <property type="entry name" value="GLYCOSIDE HYDROLASE FAMILY 16 PROTEIN"/>
    <property type="match status" value="1"/>
</dbReference>
<dbReference type="PROSITE" id="PS51762">
    <property type="entry name" value="GH16_2"/>
    <property type="match status" value="1"/>
</dbReference>
<accession>A0A1X6NYL8</accession>
<keyword evidence="4" id="KW-1185">Reference proteome</keyword>
<dbReference type="AlphaFoldDB" id="A0A1X6NYL8"/>
<dbReference type="InterPro" id="IPR000757">
    <property type="entry name" value="Beta-glucanase-like"/>
</dbReference>
<gene>
    <name evidence="3" type="ORF">BU14_0330s0004</name>
</gene>
<dbReference type="Pfam" id="PF00722">
    <property type="entry name" value="Glyco_hydro_16"/>
    <property type="match status" value="1"/>
</dbReference>
<evidence type="ECO:0000313" key="3">
    <source>
        <dbReference type="EMBL" id="OSX73714.1"/>
    </source>
</evidence>
<name>A0A1X6NYL8_PORUM</name>
<feature type="domain" description="GH16" evidence="2">
    <location>
        <begin position="46"/>
        <end position="294"/>
    </location>
</feature>
<sequence>MAAATRGPRAMRAAAALLAAAAAVAAVGGTASAVLPLLRDGRRRAYVWSPIDEMSDEWLGFDANKWRDTNPRWFGRAPSVFKAENVRVRRGKLQLKSRRDIRYEYPPNPPGMPVEPRVYGNWTTSFVESRNLATYGFFQTKAKPGDGVISSSFWASWNTPTDWTEIDVFELGGGAPGGPGPGFPFIMFMNMHVFRRTGTNFTPSTVLSQPGNYVYSEPLANNYHVYGLDWDESSIVWYFNGRPVRSTENVYHQQALAFKFDSETMPNWFGLPEPTWRSATFKINYIRAWSREEVDTAGRAHRSVPRTVPATGEAAISPYALQRAPMPNSPEVAGLAEPVPRGGWSSLPKNGVRAVGRTLSYFGPVVV</sequence>
<dbReference type="InterPro" id="IPR013320">
    <property type="entry name" value="ConA-like_dom_sf"/>
</dbReference>
<dbReference type="PANTHER" id="PTHR10963">
    <property type="entry name" value="GLYCOSYL HYDROLASE-RELATED"/>
    <property type="match status" value="1"/>
</dbReference>
<dbReference type="OrthoDB" id="4781at2759"/>
<organism evidence="3 4">
    <name type="scientific">Porphyra umbilicalis</name>
    <name type="common">Purple laver</name>
    <name type="synonym">Red alga</name>
    <dbReference type="NCBI Taxonomy" id="2786"/>
    <lineage>
        <taxon>Eukaryota</taxon>
        <taxon>Rhodophyta</taxon>
        <taxon>Bangiophyceae</taxon>
        <taxon>Bangiales</taxon>
        <taxon>Bangiaceae</taxon>
        <taxon>Porphyra</taxon>
    </lineage>
</organism>
<reference evidence="3 4" key="1">
    <citation type="submission" date="2017-03" db="EMBL/GenBank/DDBJ databases">
        <title>WGS assembly of Porphyra umbilicalis.</title>
        <authorList>
            <person name="Brawley S.H."/>
            <person name="Blouin N.A."/>
            <person name="Ficko-Blean E."/>
            <person name="Wheeler G.L."/>
            <person name="Lohr M."/>
            <person name="Goodson H.V."/>
            <person name="Jenkins J.W."/>
            <person name="Blaby-Haas C.E."/>
            <person name="Helliwell K.E."/>
            <person name="Chan C."/>
            <person name="Marriage T."/>
            <person name="Bhattacharya D."/>
            <person name="Klein A.S."/>
            <person name="Badis Y."/>
            <person name="Brodie J."/>
            <person name="Cao Y."/>
            <person name="Collen J."/>
            <person name="Dittami S.M."/>
            <person name="Gachon C.M."/>
            <person name="Green B.R."/>
            <person name="Karpowicz S."/>
            <person name="Kim J.W."/>
            <person name="Kudahl U."/>
            <person name="Lin S."/>
            <person name="Michel G."/>
            <person name="Mittag M."/>
            <person name="Olson B.J."/>
            <person name="Pangilinan J."/>
            <person name="Peng Y."/>
            <person name="Qiu H."/>
            <person name="Shu S."/>
            <person name="Singer J.T."/>
            <person name="Smith A.G."/>
            <person name="Sprecher B.N."/>
            <person name="Wagner V."/>
            <person name="Wang W."/>
            <person name="Wang Z.-Y."/>
            <person name="Yan J."/>
            <person name="Yarish C."/>
            <person name="Zoeuner-Riek S."/>
            <person name="Zhuang Y."/>
            <person name="Zou Y."/>
            <person name="Lindquist E.A."/>
            <person name="Grimwood J."/>
            <person name="Barry K."/>
            <person name="Rokhsar D.S."/>
            <person name="Schmutz J."/>
            <person name="Stiller J.W."/>
            <person name="Grossman A.R."/>
            <person name="Prochnik S.E."/>
        </authorList>
    </citation>
    <scope>NUCLEOTIDE SEQUENCE [LARGE SCALE GENOMIC DNA]</scope>
    <source>
        <strain evidence="3">4086291</strain>
    </source>
</reference>
<evidence type="ECO:0000313" key="4">
    <source>
        <dbReference type="Proteomes" id="UP000218209"/>
    </source>
</evidence>
<evidence type="ECO:0000256" key="1">
    <source>
        <dbReference type="ARBA" id="ARBA00006865"/>
    </source>
</evidence>
<protein>
    <recommendedName>
        <fullName evidence="2">GH16 domain-containing protein</fullName>
    </recommendedName>
</protein>
<dbReference type="Gene3D" id="2.60.120.200">
    <property type="match status" value="1"/>
</dbReference>